<comment type="caution">
    <text evidence="1">The sequence shown here is derived from an EMBL/GenBank/DDBJ whole genome shotgun (WGS) entry which is preliminary data.</text>
</comment>
<dbReference type="EMBL" id="CAMXCT020000167">
    <property type="protein sequence ID" value="CAL1128282.1"/>
    <property type="molecule type" value="Genomic_DNA"/>
</dbReference>
<protein>
    <submittedName>
        <fullName evidence="1">Uncharacterized protein</fullName>
    </submittedName>
</protein>
<dbReference type="EMBL" id="CAMXCT030000167">
    <property type="protein sequence ID" value="CAL4762219.1"/>
    <property type="molecule type" value="Genomic_DNA"/>
</dbReference>
<accession>A0A9P1BKB7</accession>
<name>A0A9P1BKB7_9DINO</name>
<sequence length="109" mass="12019">MALARCLFRGPAMADTAVRWLSTSAGTGVVVGFGRQGWPLVRLGEQQLGPVDPGDVVVMRGQTLRLDQQEGQWRILEVLEGPRKKKCVHPTRVAGLCKSCPRRKGKQIR</sequence>
<gene>
    <name evidence="1" type="ORF">C1SCF055_LOCUS3271</name>
</gene>
<evidence type="ECO:0000313" key="1">
    <source>
        <dbReference type="EMBL" id="CAI3974907.1"/>
    </source>
</evidence>
<keyword evidence="3" id="KW-1185">Reference proteome</keyword>
<reference evidence="1" key="1">
    <citation type="submission" date="2022-10" db="EMBL/GenBank/DDBJ databases">
        <authorList>
            <person name="Chen Y."/>
            <person name="Dougan E. K."/>
            <person name="Chan C."/>
            <person name="Rhodes N."/>
            <person name="Thang M."/>
        </authorList>
    </citation>
    <scope>NUCLEOTIDE SEQUENCE</scope>
</reference>
<evidence type="ECO:0000313" key="2">
    <source>
        <dbReference type="EMBL" id="CAL1128282.1"/>
    </source>
</evidence>
<dbReference type="Proteomes" id="UP001152797">
    <property type="component" value="Unassembled WGS sequence"/>
</dbReference>
<reference evidence="2" key="2">
    <citation type="submission" date="2024-04" db="EMBL/GenBank/DDBJ databases">
        <authorList>
            <person name="Chen Y."/>
            <person name="Shah S."/>
            <person name="Dougan E. K."/>
            <person name="Thang M."/>
            <person name="Chan C."/>
        </authorList>
    </citation>
    <scope>NUCLEOTIDE SEQUENCE [LARGE SCALE GENOMIC DNA]</scope>
</reference>
<dbReference type="AlphaFoldDB" id="A0A9P1BKB7"/>
<proteinExistence type="predicted"/>
<evidence type="ECO:0000313" key="3">
    <source>
        <dbReference type="Proteomes" id="UP001152797"/>
    </source>
</evidence>
<organism evidence="1">
    <name type="scientific">Cladocopium goreaui</name>
    <dbReference type="NCBI Taxonomy" id="2562237"/>
    <lineage>
        <taxon>Eukaryota</taxon>
        <taxon>Sar</taxon>
        <taxon>Alveolata</taxon>
        <taxon>Dinophyceae</taxon>
        <taxon>Suessiales</taxon>
        <taxon>Symbiodiniaceae</taxon>
        <taxon>Cladocopium</taxon>
    </lineage>
</organism>
<dbReference type="EMBL" id="CAMXCT010000167">
    <property type="protein sequence ID" value="CAI3974907.1"/>
    <property type="molecule type" value="Genomic_DNA"/>
</dbReference>